<protein>
    <recommendedName>
        <fullName evidence="5">NADH dehydrogenase [ubiquinone] 1 alpha subcomplex subunit 7</fullName>
    </recommendedName>
    <alternativeName>
        <fullName evidence="14">Complex I-B14.5a</fullName>
    </alternativeName>
    <alternativeName>
        <fullName evidence="13">NADH-ubiquinone oxidoreductase subunit B14.5a</fullName>
    </alternativeName>
</protein>
<evidence type="ECO:0000256" key="13">
    <source>
        <dbReference type="ARBA" id="ARBA00030360"/>
    </source>
</evidence>
<evidence type="ECO:0000256" key="10">
    <source>
        <dbReference type="ARBA" id="ARBA00022990"/>
    </source>
</evidence>
<keyword evidence="6" id="KW-0813">Transport</keyword>
<dbReference type="AlphaFoldDB" id="A0A6J3L0W5"/>
<dbReference type="GeneID" id="117238283"/>
<keyword evidence="11" id="KW-0496">Mitochondrion</keyword>
<keyword evidence="9" id="KW-0249">Electron transport</keyword>
<dbReference type="Proteomes" id="UP000504631">
    <property type="component" value="Unplaced"/>
</dbReference>
<evidence type="ECO:0000256" key="7">
    <source>
        <dbReference type="ARBA" id="ARBA00022660"/>
    </source>
</evidence>
<comment type="function">
    <text evidence="1">Accessory subunit of the mitochondrial membrane respiratory chain NADH dehydrogenase (Complex I), that is believed not to be involved in catalysis. Complex I functions in the transfer of electrons from NADH to the respiratory chain. The immediate electron acceptor for the enzyme is believed to be ubiquinone.</text>
</comment>
<gene>
    <name evidence="16" type="primary">LOC117238283</name>
</gene>
<evidence type="ECO:0000256" key="8">
    <source>
        <dbReference type="ARBA" id="ARBA00022792"/>
    </source>
</evidence>
<proteinExistence type="inferred from homology"/>
<sequence length="101" mass="11697">MSRDLRNTIPFIDWIRTICRGRERVDSLRFSDAIAARTQPPPHVPGGPHHKISNVYYYSRDVRRSVQPPSEIYTEGQIEAGKVDTTQIKLNPLNKQLLRQE</sequence>
<reference evidence="16" key="1">
    <citation type="submission" date="2025-08" db="UniProtKB">
        <authorList>
            <consortium name="RefSeq"/>
        </authorList>
    </citation>
    <scope>IDENTIFICATION</scope>
    <source>
        <tissue evidence="16">Muscle</tissue>
    </source>
</reference>
<keyword evidence="8" id="KW-0999">Mitochondrion inner membrane</keyword>
<evidence type="ECO:0000256" key="4">
    <source>
        <dbReference type="ARBA" id="ARBA00011533"/>
    </source>
</evidence>
<dbReference type="GO" id="GO:0005743">
    <property type="term" value="C:mitochondrial inner membrane"/>
    <property type="evidence" value="ECO:0007669"/>
    <property type="project" value="UniProtKB-SubCell"/>
</dbReference>
<evidence type="ECO:0000256" key="14">
    <source>
        <dbReference type="ARBA" id="ARBA00033401"/>
    </source>
</evidence>
<name>A0A6J3L0W5_9HYME</name>
<dbReference type="PANTHER" id="PTHR12485">
    <property type="entry name" value="NADH-UBIQUINONE OXIDOREDUCTASE SUBUNIT B"/>
    <property type="match status" value="1"/>
</dbReference>
<evidence type="ECO:0000256" key="2">
    <source>
        <dbReference type="ARBA" id="ARBA00004443"/>
    </source>
</evidence>
<dbReference type="RefSeq" id="XP_033358965.1">
    <property type="nucleotide sequence ID" value="XM_033503074.1"/>
</dbReference>
<accession>A0A6J3L0W5</accession>
<dbReference type="GO" id="GO:0006120">
    <property type="term" value="P:mitochondrial electron transport, NADH to ubiquinone"/>
    <property type="evidence" value="ECO:0007669"/>
    <property type="project" value="TreeGrafter"/>
</dbReference>
<evidence type="ECO:0000256" key="3">
    <source>
        <dbReference type="ARBA" id="ARBA00005482"/>
    </source>
</evidence>
<evidence type="ECO:0000313" key="15">
    <source>
        <dbReference type="Proteomes" id="UP000504631"/>
    </source>
</evidence>
<keyword evidence="7" id="KW-0679">Respiratory chain</keyword>
<evidence type="ECO:0000256" key="5">
    <source>
        <dbReference type="ARBA" id="ARBA00016383"/>
    </source>
</evidence>
<evidence type="ECO:0000256" key="1">
    <source>
        <dbReference type="ARBA" id="ARBA00003195"/>
    </source>
</evidence>
<comment type="subunit">
    <text evidence="4">Complex I is composed of 45 different subunits.</text>
</comment>
<evidence type="ECO:0000256" key="11">
    <source>
        <dbReference type="ARBA" id="ARBA00023128"/>
    </source>
</evidence>
<keyword evidence="12" id="KW-0472">Membrane</keyword>
<comment type="subcellular location">
    <subcellularLocation>
        <location evidence="2">Mitochondrion inner membrane</location>
        <topology evidence="2">Peripheral membrane protein</topology>
        <orientation evidence="2">Matrix side</orientation>
    </subcellularLocation>
</comment>
<dbReference type="InterPro" id="IPR009947">
    <property type="entry name" value="NDUA7"/>
</dbReference>
<dbReference type="Pfam" id="PF07347">
    <property type="entry name" value="CI-B14_5a"/>
    <property type="match status" value="1"/>
</dbReference>
<keyword evidence="10" id="KW-0007">Acetylation</keyword>
<dbReference type="KEGG" id="bvk:117238283"/>
<evidence type="ECO:0000256" key="6">
    <source>
        <dbReference type="ARBA" id="ARBA00022448"/>
    </source>
</evidence>
<comment type="similarity">
    <text evidence="3">Belongs to the complex I NDUFA7 subunit family.</text>
</comment>
<dbReference type="PANTHER" id="PTHR12485:SF1">
    <property type="entry name" value="NADH DEHYDROGENASE [UBIQUINONE] 1 ALPHA SUBCOMPLEX SUBUNIT 7"/>
    <property type="match status" value="1"/>
</dbReference>
<evidence type="ECO:0000256" key="12">
    <source>
        <dbReference type="ARBA" id="ARBA00023136"/>
    </source>
</evidence>
<keyword evidence="15" id="KW-1185">Reference proteome</keyword>
<organism evidence="15 16">
    <name type="scientific">Bombus vosnesenskii</name>
    <dbReference type="NCBI Taxonomy" id="207650"/>
    <lineage>
        <taxon>Eukaryota</taxon>
        <taxon>Metazoa</taxon>
        <taxon>Ecdysozoa</taxon>
        <taxon>Arthropoda</taxon>
        <taxon>Hexapoda</taxon>
        <taxon>Insecta</taxon>
        <taxon>Pterygota</taxon>
        <taxon>Neoptera</taxon>
        <taxon>Endopterygota</taxon>
        <taxon>Hymenoptera</taxon>
        <taxon>Apocrita</taxon>
        <taxon>Aculeata</taxon>
        <taxon>Apoidea</taxon>
        <taxon>Anthophila</taxon>
        <taxon>Apidae</taxon>
        <taxon>Bombus</taxon>
        <taxon>Pyrobombus</taxon>
    </lineage>
</organism>
<evidence type="ECO:0000313" key="16">
    <source>
        <dbReference type="RefSeq" id="XP_033358965.1"/>
    </source>
</evidence>
<evidence type="ECO:0000256" key="9">
    <source>
        <dbReference type="ARBA" id="ARBA00022982"/>
    </source>
</evidence>